<dbReference type="Proteomes" id="UP000192328">
    <property type="component" value="Unassembled WGS sequence"/>
</dbReference>
<sequence length="333" mass="38150">MNMDKRDVNGSGSDELFTRYMALISRKDTERTCRLKSDMGEGIMRCHHVARGVELIYSEIEAYTPVFQEMKKLVRSLELMYMVEGHADFEMENRRFASADKGDVMLFNSRVGARSCRIGKGGMCCISIVVFLDDLADTLNRFFNTRDFDRETLFAEIEHSESCVSFPANDLLANIFTGLMQVPEKYGEYHRKLMTLQAIVALLDARDGRMTGQRYFSGDTARKVHEARKLLGENLSADYSVETLSARVKLNRTTLQQVFRQVYGMTIYEYRTQVRMQEARNLLLRDDLTVTEAAGLCGYTNASKFASVFRKVTGMNPGEWKRNSFHSEQMCSE</sequence>
<dbReference type="EMBL" id="FWXZ01000002">
    <property type="protein sequence ID" value="SMC53304.1"/>
    <property type="molecule type" value="Genomic_DNA"/>
</dbReference>
<organism evidence="1 2">
    <name type="scientific">Aristaeella lactis</name>
    <dbReference type="NCBI Taxonomy" id="3046383"/>
    <lineage>
        <taxon>Bacteria</taxon>
        <taxon>Bacillati</taxon>
        <taxon>Bacillota</taxon>
        <taxon>Clostridia</taxon>
        <taxon>Eubacteriales</taxon>
        <taxon>Aristaeellaceae</taxon>
        <taxon>Aristaeella</taxon>
    </lineage>
</organism>
<keyword evidence="1" id="KW-0238">DNA-binding</keyword>
<comment type="caution">
    <text evidence="1">The sequence shown here is derived from an EMBL/GenBank/DDBJ whole genome shotgun (WGS) entry which is preliminary data.</text>
</comment>
<gene>
    <name evidence="1" type="ORF">SAMN06297397_1276</name>
</gene>
<evidence type="ECO:0000313" key="1">
    <source>
        <dbReference type="EMBL" id="SMC53304.1"/>
    </source>
</evidence>
<protein>
    <submittedName>
        <fullName evidence="1">AraC-type DNA-binding protein</fullName>
    </submittedName>
</protein>
<name>A0AC61PKD3_9FIRM</name>
<evidence type="ECO:0000313" key="2">
    <source>
        <dbReference type="Proteomes" id="UP000192328"/>
    </source>
</evidence>
<accession>A0AC61PKD3</accession>
<reference evidence="1" key="1">
    <citation type="submission" date="2017-04" db="EMBL/GenBank/DDBJ databases">
        <authorList>
            <person name="Varghese N."/>
            <person name="Submissions S."/>
        </authorList>
    </citation>
    <scope>NUCLEOTIDE SEQUENCE</scope>
    <source>
        <strain evidence="1">WTE2008</strain>
    </source>
</reference>
<proteinExistence type="predicted"/>
<keyword evidence="2" id="KW-1185">Reference proteome</keyword>